<proteinExistence type="predicted"/>
<evidence type="ECO:0000313" key="3">
    <source>
        <dbReference type="Proteomes" id="UP001378188"/>
    </source>
</evidence>
<organism evidence="2 3">
    <name type="scientific">Microbaculum marinum</name>
    <dbReference type="NCBI Taxonomy" id="1764581"/>
    <lineage>
        <taxon>Bacteria</taxon>
        <taxon>Pseudomonadati</taxon>
        <taxon>Pseudomonadota</taxon>
        <taxon>Alphaproteobacteria</taxon>
        <taxon>Hyphomicrobiales</taxon>
        <taxon>Tepidamorphaceae</taxon>
        <taxon>Microbaculum</taxon>
    </lineage>
</organism>
<dbReference type="Gene3D" id="3.10.450.50">
    <property type="match status" value="1"/>
</dbReference>
<dbReference type="EMBL" id="JAZHOF010000008">
    <property type="protein sequence ID" value="MEJ8573701.1"/>
    <property type="molecule type" value="Genomic_DNA"/>
</dbReference>
<feature type="domain" description="SnoaL-like" evidence="1">
    <location>
        <begin position="15"/>
        <end position="95"/>
    </location>
</feature>
<name>A0AAW9S1I0_9HYPH</name>
<dbReference type="Proteomes" id="UP001378188">
    <property type="component" value="Unassembled WGS sequence"/>
</dbReference>
<evidence type="ECO:0000259" key="1">
    <source>
        <dbReference type="Pfam" id="PF12680"/>
    </source>
</evidence>
<reference evidence="2 3" key="1">
    <citation type="submission" date="2024-02" db="EMBL/GenBank/DDBJ databases">
        <title>Genome analysis and characterization of Microbaculum marinisediminis sp. nov., isolated from marine sediment.</title>
        <authorList>
            <person name="Du Z.-J."/>
            <person name="Ye Y.-Q."/>
            <person name="Zhang Z.-R."/>
            <person name="Yuan S.-M."/>
            <person name="Zhang X.-Y."/>
        </authorList>
    </citation>
    <scope>NUCLEOTIDE SEQUENCE [LARGE SCALE GENOMIC DNA]</scope>
    <source>
        <strain evidence="2 3">SDUM1044001</strain>
    </source>
</reference>
<protein>
    <submittedName>
        <fullName evidence="2">Nuclear transport factor 2 family protein</fullName>
    </submittedName>
</protein>
<accession>A0AAW9S1I0</accession>
<keyword evidence="3" id="KW-1185">Reference proteome</keyword>
<dbReference type="InterPro" id="IPR037401">
    <property type="entry name" value="SnoaL-like"/>
</dbReference>
<dbReference type="SUPFAM" id="SSF54427">
    <property type="entry name" value="NTF2-like"/>
    <property type="match status" value="1"/>
</dbReference>
<evidence type="ECO:0000313" key="2">
    <source>
        <dbReference type="EMBL" id="MEJ8573701.1"/>
    </source>
</evidence>
<comment type="caution">
    <text evidence="2">The sequence shown here is derived from an EMBL/GenBank/DDBJ whole genome shotgun (WGS) entry which is preliminary data.</text>
</comment>
<dbReference type="RefSeq" id="WP_340331401.1">
    <property type="nucleotide sequence ID" value="NZ_JAZHOF010000008.1"/>
</dbReference>
<dbReference type="Pfam" id="PF12680">
    <property type="entry name" value="SnoaL_2"/>
    <property type="match status" value="1"/>
</dbReference>
<sequence length="108" mass="11594">MSLSLPTPIASYFAADGTDGATVAECFASDGVVIDEKETYRGRAAIARWKTQASAKYDYKSEPVAVDERGETVLVTARVTGNFPGSPVDLRYAFTLAGTEIARLEIVQ</sequence>
<dbReference type="InterPro" id="IPR032710">
    <property type="entry name" value="NTF2-like_dom_sf"/>
</dbReference>
<gene>
    <name evidence="2" type="ORF">V3328_19575</name>
</gene>
<dbReference type="AlphaFoldDB" id="A0AAW9S1I0"/>